<evidence type="ECO:0000313" key="1">
    <source>
        <dbReference type="EMBL" id="DAD87237.1"/>
    </source>
</evidence>
<proteinExistence type="predicted"/>
<dbReference type="EMBL" id="BK015017">
    <property type="protein sequence ID" value="DAD87237.1"/>
    <property type="molecule type" value="Genomic_DNA"/>
</dbReference>
<protein>
    <submittedName>
        <fullName evidence="1">Uncharacterized protein</fullName>
    </submittedName>
</protein>
<reference evidence="1" key="1">
    <citation type="journal article" date="2021" name="Proc. Natl. Acad. Sci. U.S.A.">
        <title>A Catalog of Tens of Thousands of Viruses from Human Metagenomes Reveals Hidden Associations with Chronic Diseases.</title>
        <authorList>
            <person name="Tisza M.J."/>
            <person name="Buck C.B."/>
        </authorList>
    </citation>
    <scope>NUCLEOTIDE SEQUENCE</scope>
    <source>
        <strain evidence="1">CtuUw41</strain>
    </source>
</reference>
<name>A0A8S5MXV3_9CAUD</name>
<organism evidence="1">
    <name type="scientific">Siphoviridae sp. ctuUw41</name>
    <dbReference type="NCBI Taxonomy" id="2826503"/>
    <lineage>
        <taxon>Viruses</taxon>
        <taxon>Duplodnaviria</taxon>
        <taxon>Heunggongvirae</taxon>
        <taxon>Uroviricota</taxon>
        <taxon>Caudoviricetes</taxon>
    </lineage>
</organism>
<accession>A0A8S5MXV3</accession>
<sequence>MEKMAFIICPKTTTNPFSSSLKFQSQKKTLLQSLILPNCGRL</sequence>